<dbReference type="RefSeq" id="WP_189335967.1">
    <property type="nucleotide sequence ID" value="NZ_AP023356.1"/>
</dbReference>
<proteinExistence type="predicted"/>
<accession>A0ABM7LML2</accession>
<dbReference type="Proteomes" id="UP000676967">
    <property type="component" value="Chromosome"/>
</dbReference>
<name>A0ABM7LML2_9ACTN</name>
<gene>
    <name evidence="2" type="ORF">Aiant_11000</name>
</gene>
<sequence length="80" mass="8308">MPAQSFSVHLDQDDLARRDIAAALGRTSKTGGGDNQDGGAEVTHHGAGDARQAARQRSDRARAGRAAGASGGRSYAFRRS</sequence>
<evidence type="ECO:0000313" key="2">
    <source>
        <dbReference type="EMBL" id="BCJ40443.1"/>
    </source>
</evidence>
<evidence type="ECO:0000313" key="3">
    <source>
        <dbReference type="Proteomes" id="UP000676967"/>
    </source>
</evidence>
<feature type="compositionally biased region" description="Low complexity" evidence="1">
    <location>
        <begin position="64"/>
        <end position="80"/>
    </location>
</feature>
<feature type="region of interest" description="Disordered" evidence="1">
    <location>
        <begin position="24"/>
        <end position="80"/>
    </location>
</feature>
<organism evidence="2 3">
    <name type="scientific">Actinoplanes ianthinogenes</name>
    <dbReference type="NCBI Taxonomy" id="122358"/>
    <lineage>
        <taxon>Bacteria</taxon>
        <taxon>Bacillati</taxon>
        <taxon>Actinomycetota</taxon>
        <taxon>Actinomycetes</taxon>
        <taxon>Micromonosporales</taxon>
        <taxon>Micromonosporaceae</taxon>
        <taxon>Actinoplanes</taxon>
    </lineage>
</organism>
<reference evidence="2 3" key="1">
    <citation type="submission" date="2020-08" db="EMBL/GenBank/DDBJ databases">
        <title>Whole genome shotgun sequence of Actinoplanes ianthinogenes NBRC 13996.</title>
        <authorList>
            <person name="Komaki H."/>
            <person name="Tamura T."/>
        </authorList>
    </citation>
    <scope>NUCLEOTIDE SEQUENCE [LARGE SCALE GENOMIC DNA]</scope>
    <source>
        <strain evidence="2 3">NBRC 13996</strain>
    </source>
</reference>
<evidence type="ECO:0000256" key="1">
    <source>
        <dbReference type="SAM" id="MobiDB-lite"/>
    </source>
</evidence>
<keyword evidence="3" id="KW-1185">Reference proteome</keyword>
<dbReference type="EMBL" id="AP023356">
    <property type="protein sequence ID" value="BCJ40443.1"/>
    <property type="molecule type" value="Genomic_DNA"/>
</dbReference>
<protein>
    <submittedName>
        <fullName evidence="2">Uncharacterized protein</fullName>
    </submittedName>
</protein>